<evidence type="ECO:0000256" key="5">
    <source>
        <dbReference type="RuleBase" id="RU003915"/>
    </source>
</evidence>
<dbReference type="PANTHER" id="PTHR45779:SF7">
    <property type="entry name" value="PEPTIDYLPROLYL ISOMERASE"/>
    <property type="match status" value="1"/>
</dbReference>
<evidence type="ECO:0000256" key="2">
    <source>
        <dbReference type="ARBA" id="ARBA00023110"/>
    </source>
</evidence>
<comment type="caution">
    <text evidence="8">The sequence shown here is derived from an EMBL/GenBank/DDBJ whole genome shotgun (WGS) entry which is preliminary data.</text>
</comment>
<protein>
    <recommendedName>
        <fullName evidence="5">Peptidyl-prolyl cis-trans isomerase</fullName>
        <ecNumber evidence="5">5.2.1.8</ecNumber>
    </recommendedName>
</protein>
<comment type="catalytic activity">
    <reaction evidence="1 4 5">
        <text>[protein]-peptidylproline (omega=180) = [protein]-peptidylproline (omega=0)</text>
        <dbReference type="Rhea" id="RHEA:16237"/>
        <dbReference type="Rhea" id="RHEA-COMP:10747"/>
        <dbReference type="Rhea" id="RHEA-COMP:10748"/>
        <dbReference type="ChEBI" id="CHEBI:83833"/>
        <dbReference type="ChEBI" id="CHEBI:83834"/>
        <dbReference type="EC" id="5.2.1.8"/>
    </reaction>
</comment>
<dbReference type="InterPro" id="IPR044609">
    <property type="entry name" value="FKBP2/11"/>
</dbReference>
<dbReference type="GO" id="GO:0003755">
    <property type="term" value="F:peptidyl-prolyl cis-trans isomerase activity"/>
    <property type="evidence" value="ECO:0007669"/>
    <property type="project" value="UniProtKB-EC"/>
</dbReference>
<organism evidence="8 9">
    <name type="scientific">Shiella aurantiaca</name>
    <dbReference type="NCBI Taxonomy" id="3058365"/>
    <lineage>
        <taxon>Bacteria</taxon>
        <taxon>Pseudomonadati</taxon>
        <taxon>Bacteroidota</taxon>
        <taxon>Cytophagia</taxon>
        <taxon>Cytophagales</taxon>
        <taxon>Shiellaceae</taxon>
        <taxon>Shiella</taxon>
    </lineage>
</organism>
<feature type="domain" description="PPIase FKBP-type" evidence="7">
    <location>
        <begin position="137"/>
        <end position="223"/>
    </location>
</feature>
<dbReference type="EC" id="5.2.1.8" evidence="5"/>
<evidence type="ECO:0000256" key="1">
    <source>
        <dbReference type="ARBA" id="ARBA00000971"/>
    </source>
</evidence>
<feature type="signal peptide" evidence="6">
    <location>
        <begin position="1"/>
        <end position="20"/>
    </location>
</feature>
<dbReference type="EMBL" id="JAUHJS010000001">
    <property type="protein sequence ID" value="MDN4164403.1"/>
    <property type="molecule type" value="Genomic_DNA"/>
</dbReference>
<evidence type="ECO:0000256" key="3">
    <source>
        <dbReference type="ARBA" id="ARBA00023235"/>
    </source>
</evidence>
<evidence type="ECO:0000256" key="6">
    <source>
        <dbReference type="SAM" id="SignalP"/>
    </source>
</evidence>
<dbReference type="Proteomes" id="UP001168552">
    <property type="component" value="Unassembled WGS sequence"/>
</dbReference>
<keyword evidence="6" id="KW-0732">Signal</keyword>
<keyword evidence="2 4" id="KW-0697">Rotamase</keyword>
<dbReference type="Pfam" id="PF00254">
    <property type="entry name" value="FKBP_C"/>
    <property type="match status" value="1"/>
</dbReference>
<dbReference type="PROSITE" id="PS50059">
    <property type="entry name" value="FKBP_PPIASE"/>
    <property type="match status" value="1"/>
</dbReference>
<dbReference type="SUPFAM" id="SSF54534">
    <property type="entry name" value="FKBP-like"/>
    <property type="match status" value="1"/>
</dbReference>
<feature type="chain" id="PRO_5045293493" description="Peptidyl-prolyl cis-trans isomerase" evidence="6">
    <location>
        <begin position="21"/>
        <end position="223"/>
    </location>
</feature>
<proteinExistence type="inferred from homology"/>
<keyword evidence="3 4" id="KW-0413">Isomerase</keyword>
<reference evidence="8" key="1">
    <citation type="submission" date="2023-06" db="EMBL/GenBank/DDBJ databases">
        <title>Cytophagales bacterium Strain LB-30, isolated from soil.</title>
        <authorList>
            <person name="Liu B."/>
        </authorList>
    </citation>
    <scope>NUCLEOTIDE SEQUENCE</scope>
    <source>
        <strain evidence="8">LB-30</strain>
    </source>
</reference>
<dbReference type="Gene3D" id="3.10.50.40">
    <property type="match status" value="1"/>
</dbReference>
<comment type="similarity">
    <text evidence="5">Belongs to the FKBP-type PPIase family.</text>
</comment>
<dbReference type="InterPro" id="IPR046357">
    <property type="entry name" value="PPIase_dom_sf"/>
</dbReference>
<gene>
    <name evidence="8" type="ORF">QWY31_02765</name>
</gene>
<evidence type="ECO:0000313" key="8">
    <source>
        <dbReference type="EMBL" id="MDN4164403.1"/>
    </source>
</evidence>
<evidence type="ECO:0000256" key="4">
    <source>
        <dbReference type="PROSITE-ProRule" id="PRU00277"/>
    </source>
</evidence>
<dbReference type="PANTHER" id="PTHR45779">
    <property type="entry name" value="PEPTIDYLPROLYL ISOMERASE"/>
    <property type="match status" value="1"/>
</dbReference>
<dbReference type="RefSeq" id="WP_320002929.1">
    <property type="nucleotide sequence ID" value="NZ_JAUHJS010000001.1"/>
</dbReference>
<accession>A0ABT8F266</accession>
<evidence type="ECO:0000313" key="9">
    <source>
        <dbReference type="Proteomes" id="UP001168552"/>
    </source>
</evidence>
<sequence length="223" mass="24717">MKRALLSCILLIVFISVANAQCDSCVIKDTPTPDYCYLNKNFPEYCAQFNLNGPYIYLKSGKKTVKKIPNLNNNDLVYFITLAADKKLKLTAMEMLFLREGFSVWNIEKKKVGYTFSETGLGTKIKTMGEGAKNQKGETVKVHYSGYLLDGTKFDSSYDRNAPISVAVGEGRVIKGWDEALLQLPKGTKASLYIPAELAYGARAVGSIPANSVLIFEIEILED</sequence>
<name>A0ABT8F266_9BACT</name>
<keyword evidence="9" id="KW-1185">Reference proteome</keyword>
<evidence type="ECO:0000259" key="7">
    <source>
        <dbReference type="PROSITE" id="PS50059"/>
    </source>
</evidence>
<dbReference type="InterPro" id="IPR001179">
    <property type="entry name" value="PPIase_FKBP_dom"/>
</dbReference>